<keyword evidence="2" id="KW-0282">Flagellum</keyword>
<evidence type="ECO:0000313" key="2">
    <source>
        <dbReference type="EMBL" id="MDH5161022.1"/>
    </source>
</evidence>
<accession>A0AAW6SVV0</accession>
<keyword evidence="1" id="KW-0472">Membrane</keyword>
<reference evidence="2" key="1">
    <citation type="submission" date="2023-03" db="EMBL/GenBank/DDBJ databases">
        <title>Bacterial isolates from washroom surfaces on a university campus.</title>
        <authorList>
            <person name="Holman D.B."/>
            <person name="Gzyl K.E."/>
            <person name="Taheri A.E."/>
        </authorList>
    </citation>
    <scope>NUCLEOTIDE SEQUENCE</scope>
    <source>
        <strain evidence="2">RD03</strain>
    </source>
</reference>
<evidence type="ECO:0000256" key="1">
    <source>
        <dbReference type="SAM" id="Phobius"/>
    </source>
</evidence>
<name>A0AAW6SVV0_9BACI</name>
<feature type="transmembrane region" description="Helical" evidence="1">
    <location>
        <begin position="7"/>
        <end position="36"/>
    </location>
</feature>
<protein>
    <submittedName>
        <fullName evidence="2">Flagellar basal body rod protein</fullName>
    </submittedName>
</protein>
<comment type="caution">
    <text evidence="2">The sequence shown here is derived from an EMBL/GenBank/DDBJ whole genome shotgun (WGS) entry which is preliminary data.</text>
</comment>
<dbReference type="RefSeq" id="WP_251338004.1">
    <property type="nucleotide sequence ID" value="NZ_JALCJN010000005.1"/>
</dbReference>
<dbReference type="AlphaFoldDB" id="A0AAW6SVV0"/>
<gene>
    <name evidence="2" type="ORF">P5X88_08740</name>
</gene>
<organism evidence="2 3">
    <name type="scientific">Heyndrickxia oleronia</name>
    <dbReference type="NCBI Taxonomy" id="38875"/>
    <lineage>
        <taxon>Bacteria</taxon>
        <taxon>Bacillati</taxon>
        <taxon>Bacillota</taxon>
        <taxon>Bacilli</taxon>
        <taxon>Bacillales</taxon>
        <taxon>Bacillaceae</taxon>
        <taxon>Heyndrickxia</taxon>
    </lineage>
</organism>
<keyword evidence="1" id="KW-0812">Transmembrane</keyword>
<feature type="transmembrane region" description="Helical" evidence="1">
    <location>
        <begin position="51"/>
        <end position="84"/>
    </location>
</feature>
<evidence type="ECO:0000313" key="3">
    <source>
        <dbReference type="Proteomes" id="UP001159179"/>
    </source>
</evidence>
<dbReference type="Proteomes" id="UP001159179">
    <property type="component" value="Unassembled WGS sequence"/>
</dbReference>
<sequence>MKNVFLFILAGILVMVALGSLGHIIGMAISLLLVYFSFKQFIKTESFFGKLFWAMVGICSLFAVLASLPAVAGIAAICILYVVYKNWKKPEKVKVEQEVYDPFESFDQQWNEIQKKYN</sequence>
<keyword evidence="2" id="KW-0966">Cell projection</keyword>
<dbReference type="EMBL" id="JAROYP010000004">
    <property type="protein sequence ID" value="MDH5161022.1"/>
    <property type="molecule type" value="Genomic_DNA"/>
</dbReference>
<keyword evidence="1" id="KW-1133">Transmembrane helix</keyword>
<keyword evidence="2" id="KW-0969">Cilium</keyword>
<proteinExistence type="predicted"/>